<reference evidence="2 3" key="1">
    <citation type="submission" date="2019-11" db="EMBL/GenBank/DDBJ databases">
        <title>The genome sequence of Methylocystis heyeri.</title>
        <authorList>
            <person name="Oshkin I.Y."/>
            <person name="Miroshnikov K."/>
            <person name="Dedysh S.N."/>
        </authorList>
    </citation>
    <scope>NUCLEOTIDE SEQUENCE [LARGE SCALE GENOMIC DNA]</scope>
    <source>
        <strain evidence="2 3">H2</strain>
    </source>
</reference>
<keyword evidence="3" id="KW-1185">Reference proteome</keyword>
<sequence length="261" mass="28375">MRNAKAGYGLWPRAFVTAIAAAVLLSSPASAGPPYLTDDPEPVDYQHWEAYAFTQGTRISGETGAIAPACDCNFGIFPNVQLHVQPAAAFHRATGEPARWGLGDTEFGLKYRFMEQNKESWAPSLALYPLVEAPTGSPSLGLGGGWTRVFLPLWAQKDWGDWSTFGGGGYWINPGPGNRNYAFMGWVVQRKVSEKLALGTEFFHQTSSQVGGSQSTGFNIGAIYDFSEEFHLLVSLGKGLQHAKETNAFSWYLGLQVTGGR</sequence>
<dbReference type="Proteomes" id="UP000309061">
    <property type="component" value="Chromosome"/>
</dbReference>
<dbReference type="RefSeq" id="WP_136497365.1">
    <property type="nucleotide sequence ID" value="NZ_CP046052.1"/>
</dbReference>
<dbReference type="Pfam" id="PF13557">
    <property type="entry name" value="Phenol_MetA_deg"/>
    <property type="match status" value="1"/>
</dbReference>
<proteinExistence type="predicted"/>
<dbReference type="EMBL" id="CP046052">
    <property type="protein sequence ID" value="QGM47395.1"/>
    <property type="molecule type" value="Genomic_DNA"/>
</dbReference>
<feature type="chain" id="PRO_5025394642" description="Transporter" evidence="1">
    <location>
        <begin position="32"/>
        <end position="261"/>
    </location>
</feature>
<evidence type="ECO:0000256" key="1">
    <source>
        <dbReference type="SAM" id="SignalP"/>
    </source>
</evidence>
<gene>
    <name evidence="2" type="ORF">H2LOC_017825</name>
</gene>
<evidence type="ECO:0000313" key="3">
    <source>
        <dbReference type="Proteomes" id="UP000309061"/>
    </source>
</evidence>
<accession>A0A6B8KKF3</accession>
<evidence type="ECO:0000313" key="2">
    <source>
        <dbReference type="EMBL" id="QGM47395.1"/>
    </source>
</evidence>
<dbReference type="InterPro" id="IPR025737">
    <property type="entry name" value="FApF"/>
</dbReference>
<organism evidence="2 3">
    <name type="scientific">Methylocystis heyeri</name>
    <dbReference type="NCBI Taxonomy" id="391905"/>
    <lineage>
        <taxon>Bacteria</taxon>
        <taxon>Pseudomonadati</taxon>
        <taxon>Pseudomonadota</taxon>
        <taxon>Alphaproteobacteria</taxon>
        <taxon>Hyphomicrobiales</taxon>
        <taxon>Methylocystaceae</taxon>
        <taxon>Methylocystis</taxon>
    </lineage>
</organism>
<feature type="signal peptide" evidence="1">
    <location>
        <begin position="1"/>
        <end position="31"/>
    </location>
</feature>
<keyword evidence="1" id="KW-0732">Signal</keyword>
<dbReference type="KEGG" id="mhey:H2LOC_017825"/>
<dbReference type="OrthoDB" id="7505154at2"/>
<name>A0A6B8KKF3_9HYPH</name>
<evidence type="ECO:0008006" key="4">
    <source>
        <dbReference type="Google" id="ProtNLM"/>
    </source>
</evidence>
<protein>
    <recommendedName>
        <fullName evidence="4">Transporter</fullName>
    </recommendedName>
</protein>
<dbReference type="AlphaFoldDB" id="A0A6B8KKF3"/>